<name>A0A0D6JHY4_9HYPH</name>
<organism evidence="3 4">
    <name type="scientific">Candidatus Filomicrobium marinum</name>
    <dbReference type="NCBI Taxonomy" id="1608628"/>
    <lineage>
        <taxon>Bacteria</taxon>
        <taxon>Pseudomonadati</taxon>
        <taxon>Pseudomonadota</taxon>
        <taxon>Alphaproteobacteria</taxon>
        <taxon>Hyphomicrobiales</taxon>
        <taxon>Hyphomicrobiaceae</taxon>
        <taxon>Filomicrobium</taxon>
    </lineage>
</organism>
<gene>
    <name evidence="3" type="ORF">YBN1229_v1_2765</name>
</gene>
<dbReference type="PANTHER" id="PTHR30535:SF34">
    <property type="entry name" value="MOLYBDATE-BINDING PROTEIN MOLA"/>
    <property type="match status" value="1"/>
</dbReference>
<protein>
    <recommendedName>
        <fullName evidence="2">Fe/B12 periplasmic-binding domain-containing protein</fullName>
    </recommendedName>
</protein>
<dbReference type="Gene3D" id="1.20.58.2180">
    <property type="match status" value="1"/>
</dbReference>
<evidence type="ECO:0000259" key="2">
    <source>
        <dbReference type="PROSITE" id="PS50983"/>
    </source>
</evidence>
<keyword evidence="4" id="KW-1185">Reference proteome</keyword>
<dbReference type="SUPFAM" id="SSF53807">
    <property type="entry name" value="Helical backbone' metal receptor"/>
    <property type="match status" value="1"/>
</dbReference>
<dbReference type="CDD" id="cd01147">
    <property type="entry name" value="HemV-2"/>
    <property type="match status" value="1"/>
</dbReference>
<dbReference type="Pfam" id="PF01497">
    <property type="entry name" value="Peripla_BP_2"/>
    <property type="match status" value="1"/>
</dbReference>
<dbReference type="PROSITE" id="PS50983">
    <property type="entry name" value="FE_B12_PBP"/>
    <property type="match status" value="1"/>
</dbReference>
<evidence type="ECO:0000313" key="4">
    <source>
        <dbReference type="Proteomes" id="UP000033187"/>
    </source>
</evidence>
<dbReference type="GO" id="GO:0071281">
    <property type="term" value="P:cellular response to iron ion"/>
    <property type="evidence" value="ECO:0007669"/>
    <property type="project" value="TreeGrafter"/>
</dbReference>
<dbReference type="KEGG" id="fil:BN1229_v1_3157"/>
<dbReference type="PANTHER" id="PTHR30535">
    <property type="entry name" value="VITAMIN B12-BINDING PROTEIN"/>
    <property type="match status" value="1"/>
</dbReference>
<dbReference type="InterPro" id="IPR050902">
    <property type="entry name" value="ABC_Transporter_SBP"/>
</dbReference>
<dbReference type="RefSeq" id="WP_046479010.1">
    <property type="nucleotide sequence ID" value="NZ_LN829118.1"/>
</dbReference>
<evidence type="ECO:0000313" key="3">
    <source>
        <dbReference type="EMBL" id="CPR20785.1"/>
    </source>
</evidence>
<dbReference type="Gene3D" id="3.40.50.1980">
    <property type="entry name" value="Nitrogenase molybdenum iron protein domain"/>
    <property type="match status" value="2"/>
</dbReference>
<feature type="signal peptide" evidence="1">
    <location>
        <begin position="1"/>
        <end position="24"/>
    </location>
</feature>
<dbReference type="Proteomes" id="UP000033187">
    <property type="component" value="Chromosome 1"/>
</dbReference>
<evidence type="ECO:0000256" key="1">
    <source>
        <dbReference type="SAM" id="SignalP"/>
    </source>
</evidence>
<keyword evidence="1" id="KW-0732">Signal</keyword>
<dbReference type="InterPro" id="IPR002491">
    <property type="entry name" value="ABC_transptr_periplasmic_BD"/>
</dbReference>
<sequence length="353" mass="38663">MSIYRQLKVCFLALAWLSGSSALARELVDSGGRPINVPEQITKVFAAGPPASILLYVLAPEKMTGWPNPLRPAEAPYVAEPFRDLPALGRLTGRGGTANLEVVLRVKPDLILDFGSVRDTYISLANAVQSQTGIPYALIDGRFAATPASLRLLGKILAVEERAETLASYVEKTFNEIDSVIASILESDRPRVYLARGPDGLETGVKGSINTEIIERAGGRNVADAPGQRGIVRASIEQVIVANPDTIITWDPIFYENVYKDPLWSGIEAVERRRVYLSPVAPFGWIDRPPSINRVIGLKWLAGLFYPDKLGGDLNAMTREFYKLFYHVDLSDAELETLIEWSKGQAPSNAGAR</sequence>
<feature type="domain" description="Fe/B12 periplasmic-binding" evidence="2">
    <location>
        <begin position="43"/>
        <end position="309"/>
    </location>
</feature>
<dbReference type="EMBL" id="LN829119">
    <property type="protein sequence ID" value="CPR20785.1"/>
    <property type="molecule type" value="Genomic_DNA"/>
</dbReference>
<accession>A0A0D6JHY4</accession>
<reference evidence="4" key="1">
    <citation type="submission" date="2015-02" db="EMBL/GenBank/DDBJ databases">
        <authorList>
            <person name="Chooi Y.-H."/>
        </authorList>
    </citation>
    <scope>NUCLEOTIDE SEQUENCE [LARGE SCALE GENOMIC DNA]</scope>
    <source>
        <strain evidence="4">strain Y</strain>
    </source>
</reference>
<proteinExistence type="predicted"/>
<dbReference type="KEGG" id="fiy:BN1229_v1_2765"/>
<dbReference type="AlphaFoldDB" id="A0A0D6JHY4"/>
<feature type="chain" id="PRO_5002306402" description="Fe/B12 periplasmic-binding domain-containing protein" evidence="1">
    <location>
        <begin position="25"/>
        <end position="353"/>
    </location>
</feature>